<evidence type="ECO:0000313" key="2">
    <source>
        <dbReference type="Proteomes" id="UP000036426"/>
    </source>
</evidence>
<dbReference type="Proteomes" id="UP000036426">
    <property type="component" value="Unassembled WGS sequence"/>
</dbReference>
<dbReference type="AlphaFoldDB" id="A0A0J1JAX0"/>
<keyword evidence="2" id="KW-1185">Reference proteome</keyword>
<dbReference type="RefSeq" id="WP_047876509.1">
    <property type="nucleotide sequence ID" value="NZ_BMYC01000034.1"/>
</dbReference>
<organism evidence="1 2">
    <name type="scientific">Photobacterium aphoticum</name>
    <dbReference type="NCBI Taxonomy" id="754436"/>
    <lineage>
        <taxon>Bacteria</taxon>
        <taxon>Pseudomonadati</taxon>
        <taxon>Pseudomonadota</taxon>
        <taxon>Gammaproteobacteria</taxon>
        <taxon>Vibrionales</taxon>
        <taxon>Vibrionaceae</taxon>
        <taxon>Photobacterium</taxon>
    </lineage>
</organism>
<sequence>MTILFFFQNAQASTKQTKTPVIDAKHHSPLHVEGNDTARYVHIDGTHLSLFGANALLITLYK</sequence>
<name>A0A0J1JAX0_9GAMM</name>
<dbReference type="PATRIC" id="fig|754436.4.peg.4536"/>
<gene>
    <name evidence="1" type="ORF">ABT58_21585</name>
</gene>
<accession>A0A0J1JAX0</accession>
<evidence type="ECO:0000313" key="1">
    <source>
        <dbReference type="EMBL" id="KLU98671.1"/>
    </source>
</evidence>
<protein>
    <submittedName>
        <fullName evidence="1">Uncharacterized protein</fullName>
    </submittedName>
</protein>
<comment type="caution">
    <text evidence="1">The sequence shown here is derived from an EMBL/GenBank/DDBJ whole genome shotgun (WGS) entry which is preliminary data.</text>
</comment>
<proteinExistence type="predicted"/>
<reference evidence="1 2" key="1">
    <citation type="submission" date="2015-05" db="EMBL/GenBank/DDBJ databases">
        <title>Photobacterium galathea sp. nov.</title>
        <authorList>
            <person name="Machado H."/>
            <person name="Gram L."/>
        </authorList>
    </citation>
    <scope>NUCLEOTIDE SEQUENCE [LARGE SCALE GENOMIC DNA]</scope>
    <source>
        <strain evidence="1 2">DSM 25995</strain>
    </source>
</reference>
<dbReference type="EMBL" id="LDOV01000046">
    <property type="protein sequence ID" value="KLU98671.1"/>
    <property type="molecule type" value="Genomic_DNA"/>
</dbReference>